<feature type="compositionally biased region" description="Acidic residues" evidence="3">
    <location>
        <begin position="188"/>
        <end position="201"/>
    </location>
</feature>
<keyword evidence="6" id="KW-1185">Reference proteome</keyword>
<dbReference type="SMART" id="SM00298">
    <property type="entry name" value="CHROMO"/>
    <property type="match status" value="1"/>
</dbReference>
<evidence type="ECO:0000259" key="4">
    <source>
        <dbReference type="PROSITE" id="PS50013"/>
    </source>
</evidence>
<dbReference type="EMBL" id="KN833786">
    <property type="protein sequence ID" value="KIK19305.1"/>
    <property type="molecule type" value="Genomic_DNA"/>
</dbReference>
<evidence type="ECO:0000256" key="2">
    <source>
        <dbReference type="ARBA" id="ARBA00023242"/>
    </source>
</evidence>
<dbReference type="InterPro" id="IPR016197">
    <property type="entry name" value="Chromo-like_dom_sf"/>
</dbReference>
<accession>A0A0C9Y3M4</accession>
<keyword evidence="2" id="KW-0539">Nucleus</keyword>
<evidence type="ECO:0000256" key="1">
    <source>
        <dbReference type="ARBA" id="ARBA00004123"/>
    </source>
</evidence>
<feature type="domain" description="Chromo" evidence="4">
    <location>
        <begin position="8"/>
        <end position="63"/>
    </location>
</feature>
<comment type="subcellular location">
    <subcellularLocation>
        <location evidence="1">Nucleus</location>
    </subcellularLocation>
</comment>
<dbReference type="GO" id="GO:0006338">
    <property type="term" value="P:chromatin remodeling"/>
    <property type="evidence" value="ECO:0007669"/>
    <property type="project" value="UniProtKB-ARBA"/>
</dbReference>
<dbReference type="PROSITE" id="PS50013">
    <property type="entry name" value="CHROMO_2"/>
    <property type="match status" value="1"/>
</dbReference>
<dbReference type="OrthoDB" id="331341at2759"/>
<feature type="compositionally biased region" description="Basic and acidic residues" evidence="3">
    <location>
        <begin position="397"/>
        <end position="412"/>
    </location>
</feature>
<proteinExistence type="predicted"/>
<evidence type="ECO:0000313" key="6">
    <source>
        <dbReference type="Proteomes" id="UP000054018"/>
    </source>
</evidence>
<dbReference type="GO" id="GO:0005634">
    <property type="term" value="C:nucleus"/>
    <property type="evidence" value="ECO:0007669"/>
    <property type="project" value="UniProtKB-SubCell"/>
</dbReference>
<reference evidence="5 6" key="1">
    <citation type="submission" date="2014-04" db="EMBL/GenBank/DDBJ databases">
        <authorList>
            <consortium name="DOE Joint Genome Institute"/>
            <person name="Kuo A."/>
            <person name="Kohler A."/>
            <person name="Costa M.D."/>
            <person name="Nagy L.G."/>
            <person name="Floudas D."/>
            <person name="Copeland A."/>
            <person name="Barry K.W."/>
            <person name="Cichocki N."/>
            <person name="Veneault-Fourrey C."/>
            <person name="LaButti K."/>
            <person name="Lindquist E.A."/>
            <person name="Lipzen A."/>
            <person name="Lundell T."/>
            <person name="Morin E."/>
            <person name="Murat C."/>
            <person name="Sun H."/>
            <person name="Tunlid A."/>
            <person name="Henrissat B."/>
            <person name="Grigoriev I.V."/>
            <person name="Hibbett D.S."/>
            <person name="Martin F."/>
            <person name="Nordberg H.P."/>
            <person name="Cantor M.N."/>
            <person name="Hua S.X."/>
        </authorList>
    </citation>
    <scope>NUCLEOTIDE SEQUENCE [LARGE SCALE GENOMIC DNA]</scope>
    <source>
        <strain evidence="5 6">441</strain>
    </source>
</reference>
<dbReference type="STRING" id="765257.A0A0C9Y3M4"/>
<evidence type="ECO:0000256" key="3">
    <source>
        <dbReference type="SAM" id="MobiDB-lite"/>
    </source>
</evidence>
<dbReference type="Pfam" id="PF00385">
    <property type="entry name" value="Chromo"/>
    <property type="match status" value="1"/>
</dbReference>
<feature type="compositionally biased region" description="Basic and acidic residues" evidence="3">
    <location>
        <begin position="488"/>
        <end position="498"/>
    </location>
</feature>
<feature type="compositionally biased region" description="Basic residues" evidence="3">
    <location>
        <begin position="142"/>
        <end position="157"/>
    </location>
</feature>
<organism evidence="5 6">
    <name type="scientific">Pisolithus microcarpus 441</name>
    <dbReference type="NCBI Taxonomy" id="765257"/>
    <lineage>
        <taxon>Eukaryota</taxon>
        <taxon>Fungi</taxon>
        <taxon>Dikarya</taxon>
        <taxon>Basidiomycota</taxon>
        <taxon>Agaricomycotina</taxon>
        <taxon>Agaricomycetes</taxon>
        <taxon>Agaricomycetidae</taxon>
        <taxon>Boletales</taxon>
        <taxon>Sclerodermatineae</taxon>
        <taxon>Pisolithaceae</taxon>
        <taxon>Pisolithus</taxon>
    </lineage>
</organism>
<dbReference type="CDD" id="cd18968">
    <property type="entry name" value="chromodomain"/>
    <property type="match status" value="1"/>
</dbReference>
<feature type="compositionally biased region" description="Polar residues" evidence="3">
    <location>
        <begin position="263"/>
        <end position="274"/>
    </location>
</feature>
<feature type="region of interest" description="Disordered" evidence="3">
    <location>
        <begin position="471"/>
        <end position="498"/>
    </location>
</feature>
<dbReference type="AlphaFoldDB" id="A0A0C9Y3M4"/>
<protein>
    <recommendedName>
        <fullName evidence="4">Chromo domain-containing protein</fullName>
    </recommendedName>
</protein>
<dbReference type="Gene3D" id="2.40.50.40">
    <property type="match status" value="1"/>
</dbReference>
<feature type="region of interest" description="Disordered" evidence="3">
    <location>
        <begin position="83"/>
        <end position="325"/>
    </location>
</feature>
<sequence>MSDDEREYEVESVTRARVHDKRGKKLIWRYYVKWKGYGWDECTWEPVEHFTDGAEKIIDHFWECVNIGGRDIHDATAFKKGEEILVSGPPKKSGLKRKQSTSSVKQASPPKQRNTVSTPITTPRKRRKVQKPYDDVLENMRPRRQGRTPRSQRKTSSRKSLQDTKRRRASSPGPRRIVSTNSPSSTDSELDAEGEVDPDFELETREVEDVLMQSSGEDGDERPQGEPLAKSAVETSPVFNDLEHFYSGQPIDVEQADPDEIDTSPSQRVASTATSPPDPLFDSPPSAVGSTRQRSLESSTPFHRARAANPLVKLIDAPPPQTSGKAITAKARLMSMPAMSPSSTGPTRVVAKRGGRPGPGRSSAGLLATNRSSLLTASKGKLTTVKGRFAPVNTTRDQPENSAEKVPKRGDGDPDVVVALLDDQDVVAMDGGGNALVPSTDPKPSGSDLLKLAGVSEDAAALPDFDEIDVSGVGSVNGSSNQPPPEVTKAEGQDEGVKVETREASCVPTTELGPTNVSVLPEDIAKKNLAKVKELLFPSTQVIAPAFGEGSTSLRSTIFGPLYQGTTPNPPSHSAINEKEAPTSFKITVNDTLSIPITLRDATLVKDGMGDLRIGKSANGRAGNFYGQHDALAIVSALRSHGVARVAPDPSVDFQQQEQFTSILRQFESNRTFISAVGVDVFVLYSSENVAIAEKLSTPTHLIGLSSTLLVSRASIENFSAYARAAYAAQSTES</sequence>
<gene>
    <name evidence="5" type="ORF">PISMIDRAFT_13735</name>
</gene>
<feature type="compositionally biased region" description="Basic and acidic residues" evidence="3">
    <location>
        <begin position="131"/>
        <end position="141"/>
    </location>
</feature>
<reference evidence="6" key="2">
    <citation type="submission" date="2015-01" db="EMBL/GenBank/DDBJ databases">
        <title>Evolutionary Origins and Diversification of the Mycorrhizal Mutualists.</title>
        <authorList>
            <consortium name="DOE Joint Genome Institute"/>
            <consortium name="Mycorrhizal Genomics Consortium"/>
            <person name="Kohler A."/>
            <person name="Kuo A."/>
            <person name="Nagy L.G."/>
            <person name="Floudas D."/>
            <person name="Copeland A."/>
            <person name="Barry K.W."/>
            <person name="Cichocki N."/>
            <person name="Veneault-Fourrey C."/>
            <person name="LaButti K."/>
            <person name="Lindquist E.A."/>
            <person name="Lipzen A."/>
            <person name="Lundell T."/>
            <person name="Morin E."/>
            <person name="Murat C."/>
            <person name="Riley R."/>
            <person name="Ohm R."/>
            <person name="Sun H."/>
            <person name="Tunlid A."/>
            <person name="Henrissat B."/>
            <person name="Grigoriev I.V."/>
            <person name="Hibbett D.S."/>
            <person name="Martin F."/>
        </authorList>
    </citation>
    <scope>NUCLEOTIDE SEQUENCE [LARGE SCALE GENOMIC DNA]</scope>
    <source>
        <strain evidence="6">441</strain>
    </source>
</reference>
<feature type="compositionally biased region" description="Low complexity" evidence="3">
    <location>
        <begin position="471"/>
        <end position="481"/>
    </location>
</feature>
<dbReference type="HOGENOM" id="CLU_019187_0_0_1"/>
<dbReference type="InterPro" id="IPR051219">
    <property type="entry name" value="Heterochromatin_chromo-domain"/>
</dbReference>
<dbReference type="InterPro" id="IPR023780">
    <property type="entry name" value="Chromo_domain"/>
</dbReference>
<dbReference type="InterPro" id="IPR000953">
    <property type="entry name" value="Chromo/chromo_shadow_dom"/>
</dbReference>
<evidence type="ECO:0000313" key="5">
    <source>
        <dbReference type="EMBL" id="KIK19305.1"/>
    </source>
</evidence>
<feature type="compositionally biased region" description="Polar residues" evidence="3">
    <location>
        <begin position="178"/>
        <end position="187"/>
    </location>
</feature>
<feature type="compositionally biased region" description="Polar residues" evidence="3">
    <location>
        <begin position="288"/>
        <end position="301"/>
    </location>
</feature>
<name>A0A0C9Y3M4_9AGAM</name>
<feature type="region of interest" description="Disordered" evidence="3">
    <location>
        <begin position="337"/>
        <end position="366"/>
    </location>
</feature>
<dbReference type="Proteomes" id="UP000054018">
    <property type="component" value="Unassembled WGS sequence"/>
</dbReference>
<feature type="compositionally biased region" description="Polar residues" evidence="3">
    <location>
        <begin position="100"/>
        <end position="121"/>
    </location>
</feature>
<feature type="region of interest" description="Disordered" evidence="3">
    <location>
        <begin position="390"/>
        <end position="413"/>
    </location>
</feature>
<dbReference type="PANTHER" id="PTHR22812">
    <property type="entry name" value="CHROMOBOX PROTEIN"/>
    <property type="match status" value="1"/>
</dbReference>
<dbReference type="SUPFAM" id="SSF54160">
    <property type="entry name" value="Chromo domain-like"/>
    <property type="match status" value="1"/>
</dbReference>